<dbReference type="PANTHER" id="PTHR33321">
    <property type="match status" value="1"/>
</dbReference>
<evidence type="ECO:0000313" key="2">
    <source>
        <dbReference type="Proteomes" id="UP000447434"/>
    </source>
</evidence>
<dbReference type="AlphaFoldDB" id="A0A6A5PKE5"/>
<dbReference type="EMBL" id="WOCE01000003">
    <property type="protein sequence ID" value="KAE9617047.1"/>
    <property type="molecule type" value="Genomic_DNA"/>
</dbReference>
<comment type="caution">
    <text evidence="1">The sequence shown here is derived from an EMBL/GenBank/DDBJ whole genome shotgun (WGS) entry which is preliminary data.</text>
</comment>
<reference evidence="2" key="1">
    <citation type="journal article" date="2020" name="Nat. Commun.">
        <title>Genome sequence of the cluster root forming white lupin.</title>
        <authorList>
            <person name="Hufnagel B."/>
            <person name="Marques A."/>
            <person name="Soriano A."/>
            <person name="Marques L."/>
            <person name="Divol F."/>
            <person name="Doumas P."/>
            <person name="Sallet E."/>
            <person name="Mancinotti D."/>
            <person name="Carrere S."/>
            <person name="Marande W."/>
            <person name="Arribat S."/>
            <person name="Keller J."/>
            <person name="Huneau C."/>
            <person name="Blein T."/>
            <person name="Aime D."/>
            <person name="Laguerre M."/>
            <person name="Taylor J."/>
            <person name="Schubert V."/>
            <person name="Nelson M."/>
            <person name="Geu-Flores F."/>
            <person name="Crespi M."/>
            <person name="Gallardo-Guerrero K."/>
            <person name="Delaux P.-M."/>
            <person name="Salse J."/>
            <person name="Berges H."/>
            <person name="Guyot R."/>
            <person name="Gouzy J."/>
            <person name="Peret B."/>
        </authorList>
    </citation>
    <scope>NUCLEOTIDE SEQUENCE [LARGE SCALE GENOMIC DNA]</scope>
    <source>
        <strain evidence="2">cv. Amiga</strain>
    </source>
</reference>
<keyword evidence="2" id="KW-1185">Reference proteome</keyword>
<accession>A0A6A5PKE5</accession>
<dbReference type="InterPro" id="IPR007541">
    <property type="entry name" value="Uncharacterised_BSP"/>
</dbReference>
<name>A0A6A5PKE5_LUPAL</name>
<sequence length="281" mass="32050">MEEEDKYSFLQPLIPSSSSNEINDPSNNFKLFKNNNSIILRILFVLLVALISIWANFEASKTFSITLVNDTKDSIAGHRFTLSYVSNDKATRILLNTSSFVQHFLYPTNNHNYPEKNVNSVTLRLTRQNITTTVSTGEIFNSYVIDISHTLLEDDQQYNNKMAIVGAVQLAMARVWLYDGRSSAPSGLIDGMAEYVAEMAGFRRERVSVTKCDGRRSWWVDMDPRVVVGYLHYCEGYKKGFIQRLNQALKDTWYDRMVDDVLGMPASKLCGLYEDSSFNLI</sequence>
<dbReference type="OrthoDB" id="1924946at2759"/>
<protein>
    <submittedName>
        <fullName evidence="1">Uncharacterized protein</fullName>
    </submittedName>
</protein>
<dbReference type="Proteomes" id="UP000447434">
    <property type="component" value="Chromosome 3"/>
</dbReference>
<evidence type="ECO:0000313" key="1">
    <source>
        <dbReference type="EMBL" id="KAE9617047.1"/>
    </source>
</evidence>
<proteinExistence type="predicted"/>
<dbReference type="Pfam" id="PF04450">
    <property type="entry name" value="BSP"/>
    <property type="match status" value="1"/>
</dbReference>
<dbReference type="PANTHER" id="PTHR33321:SF3">
    <property type="entry name" value="OS05G0582000 PROTEIN"/>
    <property type="match status" value="1"/>
</dbReference>
<gene>
    <name evidence="1" type="ORF">Lalb_Chr03g0031241</name>
</gene>
<organism evidence="1 2">
    <name type="scientific">Lupinus albus</name>
    <name type="common">White lupine</name>
    <name type="synonym">Lupinus termis</name>
    <dbReference type="NCBI Taxonomy" id="3870"/>
    <lineage>
        <taxon>Eukaryota</taxon>
        <taxon>Viridiplantae</taxon>
        <taxon>Streptophyta</taxon>
        <taxon>Embryophyta</taxon>
        <taxon>Tracheophyta</taxon>
        <taxon>Spermatophyta</taxon>
        <taxon>Magnoliopsida</taxon>
        <taxon>eudicotyledons</taxon>
        <taxon>Gunneridae</taxon>
        <taxon>Pentapetalae</taxon>
        <taxon>rosids</taxon>
        <taxon>fabids</taxon>
        <taxon>Fabales</taxon>
        <taxon>Fabaceae</taxon>
        <taxon>Papilionoideae</taxon>
        <taxon>50 kb inversion clade</taxon>
        <taxon>genistoids sensu lato</taxon>
        <taxon>core genistoids</taxon>
        <taxon>Genisteae</taxon>
        <taxon>Lupinus</taxon>
    </lineage>
</organism>